<organism evidence="2 3">
    <name type="scientific">Ficus carica</name>
    <name type="common">Common fig</name>
    <dbReference type="NCBI Taxonomy" id="3494"/>
    <lineage>
        <taxon>Eukaryota</taxon>
        <taxon>Viridiplantae</taxon>
        <taxon>Streptophyta</taxon>
        <taxon>Embryophyta</taxon>
        <taxon>Tracheophyta</taxon>
        <taxon>Spermatophyta</taxon>
        <taxon>Magnoliopsida</taxon>
        <taxon>eudicotyledons</taxon>
        <taxon>Gunneridae</taxon>
        <taxon>Pentapetalae</taxon>
        <taxon>rosids</taxon>
        <taxon>fabids</taxon>
        <taxon>Rosales</taxon>
        <taxon>Moraceae</taxon>
        <taxon>Ficeae</taxon>
        <taxon>Ficus</taxon>
    </lineage>
</organism>
<evidence type="ECO:0000313" key="2">
    <source>
        <dbReference type="EMBL" id="GMN75487.1"/>
    </source>
</evidence>
<evidence type="ECO:0000313" key="1">
    <source>
        <dbReference type="EMBL" id="GMN75483.1"/>
    </source>
</evidence>
<gene>
    <name evidence="1" type="ORF">TIFTF001_056699</name>
    <name evidence="2" type="ORF">TIFTF001_056701</name>
</gene>
<dbReference type="EMBL" id="BTGU01021720">
    <property type="protein sequence ID" value="GMN75487.1"/>
    <property type="molecule type" value="Genomic_DNA"/>
</dbReference>
<keyword evidence="3" id="KW-1185">Reference proteome</keyword>
<accession>A0AA88JJZ6</accession>
<name>A0AA88JJZ6_FICCA</name>
<comment type="caution">
    <text evidence="2">The sequence shown here is derived from an EMBL/GenBank/DDBJ whole genome shotgun (WGS) entry which is preliminary data.</text>
</comment>
<dbReference type="EMBL" id="BTGU01021718">
    <property type="protein sequence ID" value="GMN75483.1"/>
    <property type="molecule type" value="Genomic_DNA"/>
</dbReference>
<protein>
    <submittedName>
        <fullName evidence="2">Uncharacterized protein</fullName>
    </submittedName>
</protein>
<dbReference type="Proteomes" id="UP001187192">
    <property type="component" value="Unassembled WGS sequence"/>
</dbReference>
<reference evidence="2" key="1">
    <citation type="submission" date="2023-07" db="EMBL/GenBank/DDBJ databases">
        <title>draft genome sequence of fig (Ficus carica).</title>
        <authorList>
            <person name="Takahashi T."/>
            <person name="Nishimura K."/>
        </authorList>
    </citation>
    <scope>NUCLEOTIDE SEQUENCE</scope>
</reference>
<sequence length="9" mass="1026">MELSHKGKP</sequence>
<proteinExistence type="predicted"/>
<evidence type="ECO:0000313" key="3">
    <source>
        <dbReference type="Proteomes" id="UP001187192"/>
    </source>
</evidence>